<reference evidence="1" key="1">
    <citation type="submission" date="2023-02" db="EMBL/GenBank/DDBJ databases">
        <title>Genome of toxic invasive species Heracleum sosnowskyi carries increased number of genes despite the absence of recent whole-genome duplications.</title>
        <authorList>
            <person name="Schelkunov M."/>
            <person name="Shtratnikova V."/>
            <person name="Makarenko M."/>
            <person name="Klepikova A."/>
            <person name="Omelchenko D."/>
            <person name="Novikova G."/>
            <person name="Obukhova E."/>
            <person name="Bogdanov V."/>
            <person name="Penin A."/>
            <person name="Logacheva M."/>
        </authorList>
    </citation>
    <scope>NUCLEOTIDE SEQUENCE</scope>
    <source>
        <strain evidence="1">Hsosn_3</strain>
        <tissue evidence="1">Leaf</tissue>
    </source>
</reference>
<dbReference type="AlphaFoldDB" id="A0AAD8NDZ0"/>
<dbReference type="PANTHER" id="PTHR31276">
    <property type="match status" value="1"/>
</dbReference>
<comment type="caution">
    <text evidence="1">The sequence shown here is derived from an EMBL/GenBank/DDBJ whole genome shotgun (WGS) entry which is preliminary data.</text>
</comment>
<dbReference type="Pfam" id="PF04759">
    <property type="entry name" value="DUF617"/>
    <property type="match status" value="1"/>
</dbReference>
<reference evidence="1" key="2">
    <citation type="submission" date="2023-05" db="EMBL/GenBank/DDBJ databases">
        <authorList>
            <person name="Schelkunov M.I."/>
        </authorList>
    </citation>
    <scope>NUCLEOTIDE SEQUENCE</scope>
    <source>
        <strain evidence="1">Hsosn_3</strain>
        <tissue evidence="1">Leaf</tissue>
    </source>
</reference>
<dbReference type="InterPro" id="IPR006460">
    <property type="entry name" value="MIZ1-like_pln"/>
</dbReference>
<dbReference type="Proteomes" id="UP001237642">
    <property type="component" value="Unassembled WGS sequence"/>
</dbReference>
<accession>A0AAD8NDZ0</accession>
<organism evidence="1 2">
    <name type="scientific">Heracleum sosnowskyi</name>
    <dbReference type="NCBI Taxonomy" id="360622"/>
    <lineage>
        <taxon>Eukaryota</taxon>
        <taxon>Viridiplantae</taxon>
        <taxon>Streptophyta</taxon>
        <taxon>Embryophyta</taxon>
        <taxon>Tracheophyta</taxon>
        <taxon>Spermatophyta</taxon>
        <taxon>Magnoliopsida</taxon>
        <taxon>eudicotyledons</taxon>
        <taxon>Gunneridae</taxon>
        <taxon>Pentapetalae</taxon>
        <taxon>asterids</taxon>
        <taxon>campanulids</taxon>
        <taxon>Apiales</taxon>
        <taxon>Apiaceae</taxon>
        <taxon>Apioideae</taxon>
        <taxon>apioid superclade</taxon>
        <taxon>Tordylieae</taxon>
        <taxon>Tordyliinae</taxon>
        <taxon>Heracleum</taxon>
    </lineage>
</organism>
<dbReference type="GO" id="GO:0010274">
    <property type="term" value="P:hydrotropism"/>
    <property type="evidence" value="ECO:0007669"/>
    <property type="project" value="InterPro"/>
</dbReference>
<evidence type="ECO:0000313" key="2">
    <source>
        <dbReference type="Proteomes" id="UP001237642"/>
    </source>
</evidence>
<sequence length="265" mass="29204">MRTMVDLGSQRGPIGLHIMDTATSLDCHEVRFRRTLIRSLIECMVPACCSFRPTLSDYSSSSSSSSSIDSSEFTSSFSSSTSTNASTVTGTFFGFRKGRVSFCLQDGTKSSPLLLLELGIPTSYLAKEMQYGLLRIALVECERRQSHAKQVNGSLFTVPLWSVFFNGRKIGFAKRRVATESDVRVLNMMQSVSVGAGVLPSASTKCGSTGEKEYEDDKNKCVDEKMYMRAKFKRVSGSKNSESFHMINPEGSSSCQELSIFLLRS</sequence>
<name>A0AAD8NDZ0_9APIA</name>
<evidence type="ECO:0000313" key="1">
    <source>
        <dbReference type="EMBL" id="KAK1404761.1"/>
    </source>
</evidence>
<gene>
    <name evidence="1" type="ORF">POM88_004366</name>
</gene>
<keyword evidence="2" id="KW-1185">Reference proteome</keyword>
<protein>
    <submittedName>
        <fullName evidence="1">Protein MIZU-KUSSEI</fullName>
    </submittedName>
</protein>
<dbReference type="NCBIfam" id="TIGR01570">
    <property type="entry name" value="A_thal_3588"/>
    <property type="match status" value="1"/>
</dbReference>
<proteinExistence type="predicted"/>
<dbReference type="EMBL" id="JAUIZM010000001">
    <property type="protein sequence ID" value="KAK1404761.1"/>
    <property type="molecule type" value="Genomic_DNA"/>
</dbReference>
<dbReference type="PANTHER" id="PTHR31276:SF15">
    <property type="entry name" value="PROTEIN MIZU-KUSSEI 1"/>
    <property type="match status" value="1"/>
</dbReference>